<dbReference type="EMBL" id="MU866205">
    <property type="protein sequence ID" value="KAK4176179.1"/>
    <property type="molecule type" value="Genomic_DNA"/>
</dbReference>
<proteinExistence type="predicted"/>
<dbReference type="AlphaFoldDB" id="A0AAN6W677"/>
<evidence type="ECO:0000313" key="1">
    <source>
        <dbReference type="EMBL" id="KAK4176179.1"/>
    </source>
</evidence>
<evidence type="ECO:0000313" key="2">
    <source>
        <dbReference type="Proteomes" id="UP001302321"/>
    </source>
</evidence>
<protein>
    <submittedName>
        <fullName evidence="1">Uncharacterized protein</fullName>
    </submittedName>
</protein>
<sequence length="369" mass="42524">MLSPPTLKLFPPKVNQFKFTYAAFNHKMTSRLNHILQLCSRHPRLILGTTISLGAAVYLANLKLKIEKTCRPITLSDLPSSSASRNFVEKARYPVPQPVGWAWGLERGLVSFLSPWSDPTIRLTSDRGEDDEREKTYWIPSFLALEVELPVELLSGYTCNDKTGGGESKEIFHLSQIFLRAFLDARSKGLETYLLDRDVPPLNFFEPGRRLFGREEGLGAFLLGTWFVTKERSKWLQGEKLPEGVAQMPVCESPSNTLNEIWEENDKEAAGAVMYWRVPAWTAAVRYRIPWRFMDGGFQEFMVERVDKRRARLVYVLVEVQGLYPNGVKERDFRKMSWLGYWGHAVYGRWLLWKTVKRLEKVWKPIASG</sequence>
<name>A0AAN6W677_9PEZI</name>
<gene>
    <name evidence="1" type="ORF">QBC36DRAFT_329751</name>
</gene>
<organism evidence="1 2">
    <name type="scientific">Triangularia setosa</name>
    <dbReference type="NCBI Taxonomy" id="2587417"/>
    <lineage>
        <taxon>Eukaryota</taxon>
        <taxon>Fungi</taxon>
        <taxon>Dikarya</taxon>
        <taxon>Ascomycota</taxon>
        <taxon>Pezizomycotina</taxon>
        <taxon>Sordariomycetes</taxon>
        <taxon>Sordariomycetidae</taxon>
        <taxon>Sordariales</taxon>
        <taxon>Podosporaceae</taxon>
        <taxon>Triangularia</taxon>
    </lineage>
</organism>
<dbReference type="Proteomes" id="UP001302321">
    <property type="component" value="Unassembled WGS sequence"/>
</dbReference>
<keyword evidence="2" id="KW-1185">Reference proteome</keyword>
<reference evidence="1" key="2">
    <citation type="submission" date="2023-05" db="EMBL/GenBank/DDBJ databases">
        <authorList>
            <consortium name="Lawrence Berkeley National Laboratory"/>
            <person name="Steindorff A."/>
            <person name="Hensen N."/>
            <person name="Bonometti L."/>
            <person name="Westerberg I."/>
            <person name="Brannstrom I.O."/>
            <person name="Guillou S."/>
            <person name="Cros-Aarteil S."/>
            <person name="Calhoun S."/>
            <person name="Haridas S."/>
            <person name="Kuo A."/>
            <person name="Mondo S."/>
            <person name="Pangilinan J."/>
            <person name="Riley R."/>
            <person name="Labutti K."/>
            <person name="Andreopoulos B."/>
            <person name="Lipzen A."/>
            <person name="Chen C."/>
            <person name="Yanf M."/>
            <person name="Daum C."/>
            <person name="Ng V."/>
            <person name="Clum A."/>
            <person name="Ohm R."/>
            <person name="Martin F."/>
            <person name="Silar P."/>
            <person name="Natvig D."/>
            <person name="Lalanne C."/>
            <person name="Gautier V."/>
            <person name="Ament-Velasquez S.L."/>
            <person name="Kruys A."/>
            <person name="Hutchinson M.I."/>
            <person name="Powell A.J."/>
            <person name="Barry K."/>
            <person name="Miller A.N."/>
            <person name="Grigoriev I.V."/>
            <person name="Debuchy R."/>
            <person name="Gladieux P."/>
            <person name="Thoren M.H."/>
            <person name="Johannesson H."/>
        </authorList>
    </citation>
    <scope>NUCLEOTIDE SEQUENCE</scope>
    <source>
        <strain evidence="1">CBS 892.96</strain>
    </source>
</reference>
<comment type="caution">
    <text evidence="1">The sequence shown here is derived from an EMBL/GenBank/DDBJ whole genome shotgun (WGS) entry which is preliminary data.</text>
</comment>
<reference evidence="1" key="1">
    <citation type="journal article" date="2023" name="Mol. Phylogenet. Evol.">
        <title>Genome-scale phylogeny and comparative genomics of the fungal order Sordariales.</title>
        <authorList>
            <person name="Hensen N."/>
            <person name="Bonometti L."/>
            <person name="Westerberg I."/>
            <person name="Brannstrom I.O."/>
            <person name="Guillou S."/>
            <person name="Cros-Aarteil S."/>
            <person name="Calhoun S."/>
            <person name="Haridas S."/>
            <person name="Kuo A."/>
            <person name="Mondo S."/>
            <person name="Pangilinan J."/>
            <person name="Riley R."/>
            <person name="LaButti K."/>
            <person name="Andreopoulos B."/>
            <person name="Lipzen A."/>
            <person name="Chen C."/>
            <person name="Yan M."/>
            <person name="Daum C."/>
            <person name="Ng V."/>
            <person name="Clum A."/>
            <person name="Steindorff A."/>
            <person name="Ohm R.A."/>
            <person name="Martin F."/>
            <person name="Silar P."/>
            <person name="Natvig D.O."/>
            <person name="Lalanne C."/>
            <person name="Gautier V."/>
            <person name="Ament-Velasquez S.L."/>
            <person name="Kruys A."/>
            <person name="Hutchinson M.I."/>
            <person name="Powell A.J."/>
            <person name="Barry K."/>
            <person name="Miller A.N."/>
            <person name="Grigoriev I.V."/>
            <person name="Debuchy R."/>
            <person name="Gladieux P."/>
            <person name="Hiltunen Thoren M."/>
            <person name="Johannesson H."/>
        </authorList>
    </citation>
    <scope>NUCLEOTIDE SEQUENCE</scope>
    <source>
        <strain evidence="1">CBS 892.96</strain>
    </source>
</reference>
<accession>A0AAN6W677</accession>